<dbReference type="EMBL" id="CP061032">
    <property type="protein sequence ID" value="QNP91304.1"/>
    <property type="molecule type" value="Genomic_DNA"/>
</dbReference>
<sequence>METDELGNDTVTEERDIVRVAGWAVPRAAEPKLAGHARRTVEVELFAPVGTFRPQDAVELPERDDVLEVIGEPENYEHNLFGWAPGLEVVNLGGTQ</sequence>
<organism evidence="2 3">
    <name type="scientific">Corynebacterium lujinxingii</name>
    <dbReference type="NCBI Taxonomy" id="2763010"/>
    <lineage>
        <taxon>Bacteria</taxon>
        <taxon>Bacillati</taxon>
        <taxon>Actinomycetota</taxon>
        <taxon>Actinomycetes</taxon>
        <taxon>Mycobacteriales</taxon>
        <taxon>Corynebacteriaceae</taxon>
        <taxon>Corynebacterium</taxon>
    </lineage>
</organism>
<dbReference type="EMBL" id="JACMYE010000007">
    <property type="protein sequence ID" value="MBC3179357.1"/>
    <property type="molecule type" value="Genomic_DNA"/>
</dbReference>
<dbReference type="Proteomes" id="UP000516235">
    <property type="component" value="Chromosome"/>
</dbReference>
<protein>
    <recommendedName>
        <fullName evidence="5">Head-to-tail stopper</fullName>
    </recommendedName>
</protein>
<reference evidence="3 4" key="1">
    <citation type="submission" date="2020-08" db="EMBL/GenBank/DDBJ databases">
        <title>novel species in genus Corynebacterium.</title>
        <authorList>
            <person name="Zhang G."/>
        </authorList>
    </citation>
    <scope>NUCLEOTIDE SEQUENCE [LARGE SCALE GENOMIC DNA]</scope>
    <source>
        <strain evidence="3 4">zg-917</strain>
        <strain evidence="2">Zg-917</strain>
    </source>
</reference>
<dbReference type="KEGG" id="cluj:IAU68_03785"/>
<proteinExistence type="predicted"/>
<evidence type="ECO:0000313" key="4">
    <source>
        <dbReference type="Proteomes" id="UP000642876"/>
    </source>
</evidence>
<dbReference type="Proteomes" id="UP000642876">
    <property type="component" value="Unassembled WGS sequence"/>
</dbReference>
<keyword evidence="4" id="KW-1185">Reference proteome</keyword>
<accession>A0A7H0K1Y8</accession>
<name>A0A7H0K1Y8_9CORY</name>
<evidence type="ECO:0008006" key="5">
    <source>
        <dbReference type="Google" id="ProtNLM"/>
    </source>
</evidence>
<gene>
    <name evidence="1" type="ORF">H7348_08600</name>
    <name evidence="2" type="ORF">IAU68_03785</name>
</gene>
<evidence type="ECO:0000313" key="1">
    <source>
        <dbReference type="EMBL" id="MBC3179357.1"/>
    </source>
</evidence>
<evidence type="ECO:0000313" key="2">
    <source>
        <dbReference type="EMBL" id="QNP91304.1"/>
    </source>
</evidence>
<evidence type="ECO:0000313" key="3">
    <source>
        <dbReference type="Proteomes" id="UP000516235"/>
    </source>
</evidence>
<dbReference type="AlphaFoldDB" id="A0A7H0K1Y8"/>